<protein>
    <submittedName>
        <fullName evidence="1">Uncharacterized protein</fullName>
    </submittedName>
</protein>
<comment type="caution">
    <text evidence="1">The sequence shown here is derived from an EMBL/GenBank/DDBJ whole genome shotgun (WGS) entry which is preliminary data.</text>
</comment>
<accession>A0ACB8B527</accession>
<dbReference type="EMBL" id="MU266588">
    <property type="protein sequence ID" value="KAH7920326.1"/>
    <property type="molecule type" value="Genomic_DNA"/>
</dbReference>
<dbReference type="Proteomes" id="UP000790709">
    <property type="component" value="Unassembled WGS sequence"/>
</dbReference>
<evidence type="ECO:0000313" key="1">
    <source>
        <dbReference type="EMBL" id="KAH7920326.1"/>
    </source>
</evidence>
<sequence>MMSFSLIPAAAVMLLATLPVARADLQCHIKIDGTDICGWANAHGGLAIACVGAFAALIMFFGFCIYSFRFGNTGKAEPMSPMAFTPSRPPQLPPIYTGSGPYPFEGQGPQQPPPNPYAPQRLQAAPAYAGYAV</sequence>
<reference evidence="1" key="1">
    <citation type="journal article" date="2021" name="New Phytol.">
        <title>Evolutionary innovations through gain and loss of genes in the ectomycorrhizal Boletales.</title>
        <authorList>
            <person name="Wu G."/>
            <person name="Miyauchi S."/>
            <person name="Morin E."/>
            <person name="Kuo A."/>
            <person name="Drula E."/>
            <person name="Varga T."/>
            <person name="Kohler A."/>
            <person name="Feng B."/>
            <person name="Cao Y."/>
            <person name="Lipzen A."/>
            <person name="Daum C."/>
            <person name="Hundley H."/>
            <person name="Pangilinan J."/>
            <person name="Johnson J."/>
            <person name="Barry K."/>
            <person name="LaButti K."/>
            <person name="Ng V."/>
            <person name="Ahrendt S."/>
            <person name="Min B."/>
            <person name="Choi I.G."/>
            <person name="Park H."/>
            <person name="Plett J.M."/>
            <person name="Magnuson J."/>
            <person name="Spatafora J.W."/>
            <person name="Nagy L.G."/>
            <person name="Henrissat B."/>
            <person name="Grigoriev I.V."/>
            <person name="Yang Z.L."/>
            <person name="Xu J."/>
            <person name="Martin F.M."/>
        </authorList>
    </citation>
    <scope>NUCLEOTIDE SEQUENCE</scope>
    <source>
        <strain evidence="1">KUC20120723A-06</strain>
    </source>
</reference>
<keyword evidence="2" id="KW-1185">Reference proteome</keyword>
<evidence type="ECO:0000313" key="2">
    <source>
        <dbReference type="Proteomes" id="UP000790709"/>
    </source>
</evidence>
<gene>
    <name evidence="1" type="ORF">BV22DRAFT_1198984</name>
</gene>
<organism evidence="1 2">
    <name type="scientific">Leucogyrophana mollusca</name>
    <dbReference type="NCBI Taxonomy" id="85980"/>
    <lineage>
        <taxon>Eukaryota</taxon>
        <taxon>Fungi</taxon>
        <taxon>Dikarya</taxon>
        <taxon>Basidiomycota</taxon>
        <taxon>Agaricomycotina</taxon>
        <taxon>Agaricomycetes</taxon>
        <taxon>Agaricomycetidae</taxon>
        <taxon>Boletales</taxon>
        <taxon>Boletales incertae sedis</taxon>
        <taxon>Leucogyrophana</taxon>
    </lineage>
</organism>
<name>A0ACB8B527_9AGAM</name>
<proteinExistence type="predicted"/>